<protein>
    <recommendedName>
        <fullName evidence="15">lytic cellulose monooxygenase (C4-dehydrogenating)</fullName>
        <ecNumber evidence="15">1.14.99.56</ecNumber>
    </recommendedName>
</protein>
<evidence type="ECO:0000256" key="5">
    <source>
        <dbReference type="ARBA" id="ARBA00022729"/>
    </source>
</evidence>
<evidence type="ECO:0000256" key="7">
    <source>
        <dbReference type="ARBA" id="ARBA00023002"/>
    </source>
</evidence>
<dbReference type="AlphaFoldDB" id="A0A409WVX5"/>
<feature type="signal peptide" evidence="17">
    <location>
        <begin position="1"/>
        <end position="19"/>
    </location>
</feature>
<evidence type="ECO:0000256" key="8">
    <source>
        <dbReference type="ARBA" id="ARBA00023008"/>
    </source>
</evidence>
<feature type="compositionally biased region" description="Polar residues" evidence="16">
    <location>
        <begin position="49"/>
        <end position="62"/>
    </location>
</feature>
<dbReference type="EC" id="1.14.99.56" evidence="15"/>
<sequence length="355" mass="37938">MKINVIFLSLLSAVASVSAHGVIAEVIFPNPNGSGTTTRKVPLPGQGGANNSPIRSVSSQDPNYGTDNPAITCGPDSKAGTQVAEVAPGAEMSFVWKDASGGPWPHNIGPIITYMASCGNQNCNEINDPADLKWFKTEQLGRKRNSPNWFQDDIKNGDPSTATIPKNLAPGNYMIRHEIIALHIATTIRKAEFYPGCVAVRVTGSGTGVPKASDLVSFPGAYKDNDPGIFTPNIFDANVEYEFPGPEIADLAPANGGANARSLATTGGANANLEERSNQDGDALKPRRFSRIMKRLLNAEQRSSGSAEPKPIEKRSTTPPSTDKGSDTIMVPRRYSRIMKRLVDDLAKNGQLPPL</sequence>
<evidence type="ECO:0000256" key="3">
    <source>
        <dbReference type="ARBA" id="ARBA00022525"/>
    </source>
</evidence>
<dbReference type="GO" id="GO:0004497">
    <property type="term" value="F:monooxygenase activity"/>
    <property type="evidence" value="ECO:0007669"/>
    <property type="project" value="UniProtKB-KW"/>
</dbReference>
<keyword evidence="9" id="KW-0503">Monooxygenase</keyword>
<keyword evidence="8" id="KW-0186">Copper</keyword>
<dbReference type="InParanoid" id="A0A409WVX5"/>
<dbReference type="GO" id="GO:0030245">
    <property type="term" value="P:cellulose catabolic process"/>
    <property type="evidence" value="ECO:0007669"/>
    <property type="project" value="UniProtKB-KW"/>
</dbReference>
<dbReference type="PANTHER" id="PTHR33353">
    <property type="entry name" value="PUTATIVE (AFU_ORTHOLOGUE AFUA_1G12560)-RELATED"/>
    <property type="match status" value="1"/>
</dbReference>
<keyword evidence="12" id="KW-0624">Polysaccharide degradation</keyword>
<keyword evidence="20" id="KW-1185">Reference proteome</keyword>
<evidence type="ECO:0000256" key="2">
    <source>
        <dbReference type="ARBA" id="ARBA00004613"/>
    </source>
</evidence>
<evidence type="ECO:0000256" key="12">
    <source>
        <dbReference type="ARBA" id="ARBA00023326"/>
    </source>
</evidence>
<keyword evidence="7" id="KW-0560">Oxidoreductase</keyword>
<comment type="subcellular location">
    <subcellularLocation>
        <location evidence="2">Secreted</location>
    </subcellularLocation>
</comment>
<dbReference type="OrthoDB" id="4849160at2759"/>
<name>A0A409WVX5_9AGAR</name>
<evidence type="ECO:0000256" key="9">
    <source>
        <dbReference type="ARBA" id="ARBA00023033"/>
    </source>
</evidence>
<comment type="cofactor">
    <cofactor evidence="1">
        <name>Cu(2+)</name>
        <dbReference type="ChEBI" id="CHEBI:29036"/>
    </cofactor>
</comment>
<evidence type="ECO:0000256" key="14">
    <source>
        <dbReference type="ARBA" id="ARBA00045077"/>
    </source>
</evidence>
<evidence type="ECO:0000313" key="19">
    <source>
        <dbReference type="EMBL" id="PPQ82673.1"/>
    </source>
</evidence>
<evidence type="ECO:0000259" key="18">
    <source>
        <dbReference type="Pfam" id="PF03443"/>
    </source>
</evidence>
<evidence type="ECO:0000313" key="20">
    <source>
        <dbReference type="Proteomes" id="UP000284842"/>
    </source>
</evidence>
<dbReference type="InterPro" id="IPR005103">
    <property type="entry name" value="AA9_LPMO"/>
</dbReference>
<keyword evidence="4" id="KW-0479">Metal-binding</keyword>
<keyword evidence="6" id="KW-0136">Cellulose degradation</keyword>
<feature type="region of interest" description="Disordered" evidence="16">
    <location>
        <begin position="29"/>
        <end position="62"/>
    </location>
</feature>
<dbReference type="CDD" id="cd21175">
    <property type="entry name" value="LPMO_AA9"/>
    <property type="match status" value="1"/>
</dbReference>
<evidence type="ECO:0000256" key="6">
    <source>
        <dbReference type="ARBA" id="ARBA00023001"/>
    </source>
</evidence>
<dbReference type="InterPro" id="IPR049892">
    <property type="entry name" value="AA9"/>
</dbReference>
<evidence type="ECO:0000256" key="1">
    <source>
        <dbReference type="ARBA" id="ARBA00001973"/>
    </source>
</evidence>
<evidence type="ECO:0000256" key="15">
    <source>
        <dbReference type="ARBA" id="ARBA00047174"/>
    </source>
</evidence>
<keyword evidence="3" id="KW-0964">Secreted</keyword>
<keyword evidence="5 17" id="KW-0732">Signal</keyword>
<evidence type="ECO:0000256" key="10">
    <source>
        <dbReference type="ARBA" id="ARBA00023157"/>
    </source>
</evidence>
<evidence type="ECO:0000256" key="4">
    <source>
        <dbReference type="ARBA" id="ARBA00022723"/>
    </source>
</evidence>
<reference evidence="19 20" key="1">
    <citation type="journal article" date="2018" name="Evol. Lett.">
        <title>Horizontal gene cluster transfer increased hallucinogenic mushroom diversity.</title>
        <authorList>
            <person name="Reynolds H.T."/>
            <person name="Vijayakumar V."/>
            <person name="Gluck-Thaler E."/>
            <person name="Korotkin H.B."/>
            <person name="Matheny P.B."/>
            <person name="Slot J.C."/>
        </authorList>
    </citation>
    <scope>NUCLEOTIDE SEQUENCE [LARGE SCALE GENOMIC DNA]</scope>
    <source>
        <strain evidence="19 20">2629</strain>
    </source>
</reference>
<feature type="compositionally biased region" description="Basic and acidic residues" evidence="16">
    <location>
        <begin position="273"/>
        <end position="285"/>
    </location>
</feature>
<feature type="domain" description="Auxiliary Activity family 9 catalytic" evidence="18">
    <location>
        <begin position="46"/>
        <end position="236"/>
    </location>
</feature>
<comment type="caution">
    <text evidence="19">The sequence shown here is derived from an EMBL/GenBank/DDBJ whole genome shotgun (WGS) entry which is preliminary data.</text>
</comment>
<comment type="catalytic activity">
    <reaction evidence="14">
        <text>[(1-&gt;4)-beta-D-glucosyl]n+m + reduced acceptor + O2 = 4-dehydro-beta-D-glucosyl-[(1-&gt;4)-beta-D-glucosyl]n-1 + [(1-&gt;4)-beta-D-glucosyl]m + acceptor + H2O.</text>
        <dbReference type="EC" id="1.14.99.56"/>
    </reaction>
</comment>
<evidence type="ECO:0000256" key="13">
    <source>
        <dbReference type="ARBA" id="ARBA00044502"/>
    </source>
</evidence>
<evidence type="ECO:0000256" key="11">
    <source>
        <dbReference type="ARBA" id="ARBA00023277"/>
    </source>
</evidence>
<comment type="similarity">
    <text evidence="13">Belongs to the polysaccharide monooxygenase AA9 family.</text>
</comment>
<evidence type="ECO:0000256" key="16">
    <source>
        <dbReference type="SAM" id="MobiDB-lite"/>
    </source>
</evidence>
<gene>
    <name evidence="19" type="ORF">CVT24_004342</name>
</gene>
<dbReference type="EMBL" id="NHTK01005128">
    <property type="protein sequence ID" value="PPQ82673.1"/>
    <property type="molecule type" value="Genomic_DNA"/>
</dbReference>
<accession>A0A409WVX5</accession>
<feature type="region of interest" description="Disordered" evidence="16">
    <location>
        <begin position="259"/>
        <end position="333"/>
    </location>
</feature>
<dbReference type="Proteomes" id="UP000284842">
    <property type="component" value="Unassembled WGS sequence"/>
</dbReference>
<keyword evidence="11" id="KW-0119">Carbohydrate metabolism</keyword>
<keyword evidence="10" id="KW-1015">Disulfide bond</keyword>
<dbReference type="Gene3D" id="2.70.50.70">
    <property type="match status" value="1"/>
</dbReference>
<dbReference type="Pfam" id="PF03443">
    <property type="entry name" value="AA9"/>
    <property type="match status" value="1"/>
</dbReference>
<dbReference type="PANTHER" id="PTHR33353:SF10">
    <property type="entry name" value="ENDO-BETA-1,4-GLUCANASE D"/>
    <property type="match status" value="1"/>
</dbReference>
<dbReference type="GO" id="GO:0046872">
    <property type="term" value="F:metal ion binding"/>
    <property type="evidence" value="ECO:0007669"/>
    <property type="project" value="UniProtKB-KW"/>
</dbReference>
<evidence type="ECO:0000256" key="17">
    <source>
        <dbReference type="SAM" id="SignalP"/>
    </source>
</evidence>
<feature type="chain" id="PRO_5019214581" description="lytic cellulose monooxygenase (C4-dehydrogenating)" evidence="17">
    <location>
        <begin position="20"/>
        <end position="355"/>
    </location>
</feature>
<proteinExistence type="inferred from homology"/>
<dbReference type="STRING" id="181874.A0A409WVX5"/>
<dbReference type="GO" id="GO:0005576">
    <property type="term" value="C:extracellular region"/>
    <property type="evidence" value="ECO:0007669"/>
    <property type="project" value="UniProtKB-SubCell"/>
</dbReference>
<organism evidence="19 20">
    <name type="scientific">Panaeolus cyanescens</name>
    <dbReference type="NCBI Taxonomy" id="181874"/>
    <lineage>
        <taxon>Eukaryota</taxon>
        <taxon>Fungi</taxon>
        <taxon>Dikarya</taxon>
        <taxon>Basidiomycota</taxon>
        <taxon>Agaricomycotina</taxon>
        <taxon>Agaricomycetes</taxon>
        <taxon>Agaricomycetidae</taxon>
        <taxon>Agaricales</taxon>
        <taxon>Agaricineae</taxon>
        <taxon>Galeropsidaceae</taxon>
        <taxon>Panaeolus</taxon>
    </lineage>
</organism>